<dbReference type="UniPathway" id="UPA00539"/>
<reference evidence="5 6" key="1">
    <citation type="submission" date="2015-03" db="EMBL/GenBank/DDBJ databases">
        <title>Genome assembly of Sandaracinus amylolyticus DSM 53668.</title>
        <authorList>
            <person name="Sharma G."/>
            <person name="Subramanian S."/>
        </authorList>
    </citation>
    <scope>NUCLEOTIDE SEQUENCE [LARGE SCALE GENOMIC DNA]</scope>
    <source>
        <strain evidence="5 6">DSM 53668</strain>
    </source>
</reference>
<dbReference type="NCBIfam" id="TIGR02111">
    <property type="entry name" value="PQQ_syn_pqqC"/>
    <property type="match status" value="1"/>
</dbReference>
<comment type="function">
    <text evidence="3">Ring cyclization and eight-electron oxidation of 3a-(2-amino-2-carboxyethyl)-4,5-dioxo-4,5,6,7,8,9-hexahydroquinoline-7,9-dicarboxylic-acid to PQQ.</text>
</comment>
<name>A0A0F6SDY5_9BACT</name>
<comment type="pathway">
    <text evidence="3">Cofactor biosynthesis; pyrroloquinoline quinone biosynthesis.</text>
</comment>
<evidence type="ECO:0000259" key="4">
    <source>
        <dbReference type="Pfam" id="PF03070"/>
    </source>
</evidence>
<sequence>MTSSDAFVARLREVGESRYHHRHPFHVAMHEGTLGPAQLRHWVANRFYYQTRIPLKDALILAKSESAEFRRTWLRRIREQDGDGASDGGLELWLRLAEAVGLDRGEVIAHRRVVPGVRFACDDYVSSVARWSLLEAVASSLTECFAPDLMRARAAAWERHYPWIGPGGTAYFRARIGAARRDADEALSFVAARAITPELQEQCVAALERKTDILWHVVESIATTCEET</sequence>
<evidence type="ECO:0000256" key="2">
    <source>
        <dbReference type="ARBA" id="ARBA00023002"/>
    </source>
</evidence>
<dbReference type="EMBL" id="CP011125">
    <property type="protein sequence ID" value="AKF04254.1"/>
    <property type="molecule type" value="Genomic_DNA"/>
</dbReference>
<dbReference type="GO" id="GO:0033732">
    <property type="term" value="F:pyrroloquinoline-quinone synthase activity"/>
    <property type="evidence" value="ECO:0007669"/>
    <property type="project" value="UniProtKB-EC"/>
</dbReference>
<feature type="domain" description="Thiaminase-2/PQQC" evidence="4">
    <location>
        <begin position="9"/>
        <end position="218"/>
    </location>
</feature>
<evidence type="ECO:0000256" key="1">
    <source>
        <dbReference type="ARBA" id="ARBA00022905"/>
    </source>
</evidence>
<dbReference type="InterPro" id="IPR039068">
    <property type="entry name" value="PqqC-like"/>
</dbReference>
<dbReference type="AlphaFoldDB" id="A0A0F6SDY5"/>
<dbReference type="Proteomes" id="UP000034883">
    <property type="component" value="Chromosome"/>
</dbReference>
<dbReference type="GO" id="GO:0018189">
    <property type="term" value="P:pyrroloquinoline quinone biosynthetic process"/>
    <property type="evidence" value="ECO:0007669"/>
    <property type="project" value="UniProtKB-UniRule"/>
</dbReference>
<proteinExistence type="inferred from homology"/>
<dbReference type="InterPro" id="IPR011845">
    <property type="entry name" value="PqqC"/>
</dbReference>
<gene>
    <name evidence="3" type="primary">pqqC</name>
    <name evidence="5" type="ORF">DB32_001403</name>
</gene>
<comment type="similarity">
    <text evidence="3">Belongs to the PqqC family.</text>
</comment>
<dbReference type="Gene3D" id="1.20.910.10">
    <property type="entry name" value="Heme oxygenase-like"/>
    <property type="match status" value="1"/>
</dbReference>
<dbReference type="PANTHER" id="PTHR40279">
    <property type="entry name" value="PQQC-LIKE PROTEIN"/>
    <property type="match status" value="1"/>
</dbReference>
<dbReference type="PANTHER" id="PTHR40279:SF3">
    <property type="entry name" value="4-AMINOBENZOATE SYNTHASE"/>
    <property type="match status" value="1"/>
</dbReference>
<keyword evidence="2 3" id="KW-0560">Oxidoreductase</keyword>
<accession>A0A0F6SDY5</accession>
<dbReference type="STRING" id="927083.DB32_001403"/>
<dbReference type="InterPro" id="IPR004305">
    <property type="entry name" value="Thiaminase-2/PQQC"/>
</dbReference>
<dbReference type="HAMAP" id="MF_00654">
    <property type="entry name" value="PQQ_syn_PqqC"/>
    <property type="match status" value="1"/>
</dbReference>
<dbReference type="SUPFAM" id="SSF48613">
    <property type="entry name" value="Heme oxygenase-like"/>
    <property type="match status" value="1"/>
</dbReference>
<dbReference type="InterPro" id="IPR016084">
    <property type="entry name" value="Haem_Oase-like_multi-hlx"/>
</dbReference>
<dbReference type="KEGG" id="samy:DB32_001403"/>
<comment type="catalytic activity">
    <reaction evidence="3">
        <text>6-(2-amino-2-carboxyethyl)-7,8-dioxo-1,2,3,4,7,8-hexahydroquinoline-2,4-dicarboxylate + 3 O2 = pyrroloquinoline quinone + 2 H2O2 + 2 H2O + H(+)</text>
        <dbReference type="Rhea" id="RHEA:10692"/>
        <dbReference type="ChEBI" id="CHEBI:15377"/>
        <dbReference type="ChEBI" id="CHEBI:15378"/>
        <dbReference type="ChEBI" id="CHEBI:15379"/>
        <dbReference type="ChEBI" id="CHEBI:16240"/>
        <dbReference type="ChEBI" id="CHEBI:58442"/>
        <dbReference type="ChEBI" id="CHEBI:58778"/>
        <dbReference type="EC" id="1.3.3.11"/>
    </reaction>
</comment>
<evidence type="ECO:0000313" key="5">
    <source>
        <dbReference type="EMBL" id="AKF04254.1"/>
    </source>
</evidence>
<organism evidence="5 6">
    <name type="scientific">Sandaracinus amylolyticus</name>
    <dbReference type="NCBI Taxonomy" id="927083"/>
    <lineage>
        <taxon>Bacteria</taxon>
        <taxon>Pseudomonadati</taxon>
        <taxon>Myxococcota</taxon>
        <taxon>Polyangia</taxon>
        <taxon>Polyangiales</taxon>
        <taxon>Sandaracinaceae</taxon>
        <taxon>Sandaracinus</taxon>
    </lineage>
</organism>
<dbReference type="Pfam" id="PF03070">
    <property type="entry name" value="TENA_THI-4"/>
    <property type="match status" value="1"/>
</dbReference>
<dbReference type="RefSeq" id="WP_240481170.1">
    <property type="nucleotide sequence ID" value="NZ_CP011125.1"/>
</dbReference>
<keyword evidence="6" id="KW-1185">Reference proteome</keyword>
<evidence type="ECO:0000313" key="6">
    <source>
        <dbReference type="Proteomes" id="UP000034883"/>
    </source>
</evidence>
<dbReference type="EC" id="1.3.3.11" evidence="3"/>
<keyword evidence="1 3" id="KW-0884">PQQ biosynthesis</keyword>
<evidence type="ECO:0000256" key="3">
    <source>
        <dbReference type="HAMAP-Rule" id="MF_00654"/>
    </source>
</evidence>
<protein>
    <recommendedName>
        <fullName evidence="3">Pyrroloquinoline-quinone synthase</fullName>
        <ecNumber evidence="3">1.3.3.11</ecNumber>
    </recommendedName>
    <alternativeName>
        <fullName evidence="3">Coenzyme PQQ synthesis protein C</fullName>
    </alternativeName>
    <alternativeName>
        <fullName evidence="3">Pyrroloquinoline quinone biosynthesis protein C</fullName>
    </alternativeName>
</protein>